<comment type="caution">
    <text evidence="1">The sequence shown here is derived from an EMBL/GenBank/DDBJ whole genome shotgun (WGS) entry which is preliminary data.</text>
</comment>
<proteinExistence type="predicted"/>
<reference evidence="1 2" key="1">
    <citation type="submission" date="2021-06" db="EMBL/GenBank/DDBJ databases">
        <authorList>
            <person name="Palmer J.M."/>
        </authorList>
    </citation>
    <scope>NUCLEOTIDE SEQUENCE [LARGE SCALE GENOMIC DNA]</scope>
    <source>
        <strain evidence="2">if_2019</strain>
        <tissue evidence="1">Muscle</tissue>
    </source>
</reference>
<evidence type="ECO:0000313" key="2">
    <source>
        <dbReference type="Proteomes" id="UP001482620"/>
    </source>
</evidence>
<dbReference type="Proteomes" id="UP001482620">
    <property type="component" value="Unassembled WGS sequence"/>
</dbReference>
<protein>
    <submittedName>
        <fullName evidence="1">Uncharacterized protein</fullName>
    </submittedName>
</protein>
<gene>
    <name evidence="1" type="ORF">ILYODFUR_027981</name>
</gene>
<organism evidence="1 2">
    <name type="scientific">Ilyodon furcidens</name>
    <name type="common">goldbreast splitfin</name>
    <dbReference type="NCBI Taxonomy" id="33524"/>
    <lineage>
        <taxon>Eukaryota</taxon>
        <taxon>Metazoa</taxon>
        <taxon>Chordata</taxon>
        <taxon>Craniata</taxon>
        <taxon>Vertebrata</taxon>
        <taxon>Euteleostomi</taxon>
        <taxon>Actinopterygii</taxon>
        <taxon>Neopterygii</taxon>
        <taxon>Teleostei</taxon>
        <taxon>Neoteleostei</taxon>
        <taxon>Acanthomorphata</taxon>
        <taxon>Ovalentaria</taxon>
        <taxon>Atherinomorphae</taxon>
        <taxon>Cyprinodontiformes</taxon>
        <taxon>Goodeidae</taxon>
        <taxon>Ilyodon</taxon>
    </lineage>
</organism>
<keyword evidence="2" id="KW-1185">Reference proteome</keyword>
<name>A0ABV0UNM7_9TELE</name>
<dbReference type="EMBL" id="JAHRIQ010073267">
    <property type="protein sequence ID" value="MEQ2245437.1"/>
    <property type="molecule type" value="Genomic_DNA"/>
</dbReference>
<sequence>MTAVVSGCGWNCTDNTLQSVNDRGSLHNGTLFNKCNFLIPQPPGKTVQDRMQLDKTKRRAVDFKILRESDLLHSECITCNKSQCLVCCDDLRILVKSAQLYGLTAAFSTQKWQNTKMLTQ</sequence>
<evidence type="ECO:0000313" key="1">
    <source>
        <dbReference type="EMBL" id="MEQ2245437.1"/>
    </source>
</evidence>
<accession>A0ABV0UNM7</accession>